<accession>E7FQZ7</accession>
<dbReference type="GO" id="GO:0042586">
    <property type="term" value="F:peptide deformylase activity"/>
    <property type="evidence" value="ECO:0007669"/>
    <property type="project" value="UniProtKB-UniRule"/>
</dbReference>
<dbReference type="GO" id="GO:0006412">
    <property type="term" value="P:translation"/>
    <property type="evidence" value="ECO:0007669"/>
    <property type="project" value="UniProtKB-UniRule"/>
</dbReference>
<dbReference type="PRINTS" id="PR01576">
    <property type="entry name" value="PDEFORMYLASE"/>
</dbReference>
<feature type="active site" evidence="6">
    <location>
        <position position="170"/>
    </location>
</feature>
<dbReference type="NCBIfam" id="TIGR00079">
    <property type="entry name" value="pept_deformyl"/>
    <property type="match status" value="1"/>
</dbReference>
<keyword evidence="4 6" id="KW-0648">Protein biosynthesis</keyword>
<dbReference type="Proteomes" id="UP000004099">
    <property type="component" value="Unassembled WGS sequence"/>
</dbReference>
<evidence type="ECO:0000256" key="5">
    <source>
        <dbReference type="ARBA" id="ARBA00023004"/>
    </source>
</evidence>
<dbReference type="SUPFAM" id="SSF56420">
    <property type="entry name" value="Peptide deformylase"/>
    <property type="match status" value="1"/>
</dbReference>
<evidence type="ECO:0000256" key="1">
    <source>
        <dbReference type="ARBA" id="ARBA00010759"/>
    </source>
</evidence>
<dbReference type="PIRSF" id="PIRSF004749">
    <property type="entry name" value="Pep_def"/>
    <property type="match status" value="1"/>
</dbReference>
<keyword evidence="5 6" id="KW-0408">Iron</keyword>
<feature type="binding site" evidence="6">
    <location>
        <position position="169"/>
    </location>
    <ligand>
        <name>Fe cation</name>
        <dbReference type="ChEBI" id="CHEBI:24875"/>
    </ligand>
</feature>
<proteinExistence type="inferred from homology"/>
<organism evidence="7 8">
    <name type="scientific">Ligilactobacillus ruminis ATCC 25644</name>
    <dbReference type="NCBI Taxonomy" id="525362"/>
    <lineage>
        <taxon>Bacteria</taxon>
        <taxon>Bacillati</taxon>
        <taxon>Bacillota</taxon>
        <taxon>Bacilli</taxon>
        <taxon>Lactobacillales</taxon>
        <taxon>Lactobacillaceae</taxon>
        <taxon>Ligilactobacillus</taxon>
    </lineage>
</organism>
<evidence type="ECO:0000256" key="2">
    <source>
        <dbReference type="ARBA" id="ARBA00022723"/>
    </source>
</evidence>
<dbReference type="FunFam" id="3.90.45.10:FF:000002">
    <property type="entry name" value="Peptide deformylase"/>
    <property type="match status" value="1"/>
</dbReference>
<comment type="caution">
    <text evidence="7">The sequence shown here is derived from an EMBL/GenBank/DDBJ whole genome shotgun (WGS) entry which is preliminary data.</text>
</comment>
<dbReference type="InterPro" id="IPR036821">
    <property type="entry name" value="Peptide_deformylase_sf"/>
</dbReference>
<dbReference type="EC" id="3.5.1.88" evidence="6"/>
<reference evidence="7 8" key="1">
    <citation type="submission" date="2011-01" db="EMBL/GenBank/DDBJ databases">
        <authorList>
            <person name="Muzny D."/>
            <person name="Qin X."/>
            <person name="Buhay C."/>
            <person name="Dugan-Rocha S."/>
            <person name="Ding Y."/>
            <person name="Chen G."/>
            <person name="Hawes A."/>
            <person name="Holder M."/>
            <person name="Jhangiani S."/>
            <person name="Johnson A."/>
            <person name="Khan Z."/>
            <person name="Li Z."/>
            <person name="Liu W."/>
            <person name="Liu X."/>
            <person name="Perez L."/>
            <person name="Shen H."/>
            <person name="Wang Q."/>
            <person name="Watt J."/>
            <person name="Xi L."/>
            <person name="Xin Y."/>
            <person name="Zhou J."/>
            <person name="Deng J."/>
            <person name="Jiang H."/>
            <person name="Liu Y."/>
            <person name="Qu J."/>
            <person name="Song X.-Z."/>
            <person name="Zhang L."/>
            <person name="Villasana D."/>
            <person name="Johnson A."/>
            <person name="Liu J."/>
            <person name="Liyanage D."/>
            <person name="Lorensuhewa L."/>
            <person name="Robinson T."/>
            <person name="Song A."/>
            <person name="Song B.-B."/>
            <person name="Dinh H."/>
            <person name="Thornton R."/>
            <person name="Coyle M."/>
            <person name="Francisco L."/>
            <person name="Jackson L."/>
            <person name="Javaid M."/>
            <person name="Korchina V."/>
            <person name="Kovar C."/>
            <person name="Mata R."/>
            <person name="Mathew T."/>
            <person name="Ngo R."/>
            <person name="Nguyen L."/>
            <person name="Nguyen N."/>
            <person name="Okwuonu G."/>
            <person name="Ongeri F."/>
            <person name="Pham C."/>
            <person name="Simmons D."/>
            <person name="Wilczek-Boney K."/>
            <person name="Hale W."/>
            <person name="Jakkamsetti A."/>
            <person name="Pham P."/>
            <person name="Ruth R."/>
            <person name="San Lucas F."/>
            <person name="Warren J."/>
            <person name="Zhang J."/>
            <person name="Zhao Z."/>
            <person name="Zhou C."/>
            <person name="Zhu D."/>
            <person name="Lee S."/>
            <person name="Bess C."/>
            <person name="Blankenburg K."/>
            <person name="Forbes L."/>
            <person name="Fu Q."/>
            <person name="Gubbala S."/>
            <person name="Hirani K."/>
            <person name="Jayaseelan J.C."/>
            <person name="Lara F."/>
            <person name="Munidasa M."/>
            <person name="Palculict T."/>
            <person name="Patil S."/>
            <person name="Pu L.-L."/>
            <person name="Saada N."/>
            <person name="Tang L."/>
            <person name="Weissenberger G."/>
            <person name="Zhu Y."/>
            <person name="Hemphill L."/>
            <person name="Shang Y."/>
            <person name="Youmans B."/>
            <person name="Ayvaz T."/>
            <person name="Ross M."/>
            <person name="Santibanez J."/>
            <person name="Aqrawi P."/>
            <person name="Gross S."/>
            <person name="Joshi V."/>
            <person name="Fowler G."/>
            <person name="Nazareth L."/>
            <person name="Reid J."/>
            <person name="Worley K."/>
            <person name="Petrosino J."/>
            <person name="Highlander S."/>
            <person name="Gibbs R."/>
        </authorList>
    </citation>
    <scope>NUCLEOTIDE SEQUENCE [LARGE SCALE GENOMIC DNA]</scope>
    <source>
        <strain evidence="7 8">ATCC 25644</strain>
    </source>
</reference>
<comment type="catalytic activity">
    <reaction evidence="6">
        <text>N-terminal N-formyl-L-methionyl-[peptide] + H2O = N-terminal L-methionyl-[peptide] + formate</text>
        <dbReference type="Rhea" id="RHEA:24420"/>
        <dbReference type="Rhea" id="RHEA-COMP:10639"/>
        <dbReference type="Rhea" id="RHEA-COMP:10640"/>
        <dbReference type="ChEBI" id="CHEBI:15377"/>
        <dbReference type="ChEBI" id="CHEBI:15740"/>
        <dbReference type="ChEBI" id="CHEBI:49298"/>
        <dbReference type="ChEBI" id="CHEBI:64731"/>
        <dbReference type="EC" id="3.5.1.88"/>
    </reaction>
</comment>
<dbReference type="EMBL" id="ACGS02000041">
    <property type="protein sequence ID" value="EFZ34384.1"/>
    <property type="molecule type" value="Genomic_DNA"/>
</dbReference>
<feature type="binding site" evidence="6">
    <location>
        <position position="173"/>
    </location>
    <ligand>
        <name>Fe cation</name>
        <dbReference type="ChEBI" id="CHEBI:24875"/>
    </ligand>
</feature>
<feature type="binding site" evidence="6">
    <location>
        <position position="126"/>
    </location>
    <ligand>
        <name>Fe cation</name>
        <dbReference type="ChEBI" id="CHEBI:24875"/>
    </ligand>
</feature>
<dbReference type="PANTHER" id="PTHR10458:SF8">
    <property type="entry name" value="PEPTIDE DEFORMYLASE 2"/>
    <property type="match status" value="1"/>
</dbReference>
<comment type="function">
    <text evidence="6">Removes the formyl group from the N-terminal Met of newly synthesized proteins. Requires at least a dipeptide for an efficient rate of reaction. N-terminal L-methionine is a prerequisite for activity but the enzyme has broad specificity at other positions.</text>
</comment>
<evidence type="ECO:0000313" key="7">
    <source>
        <dbReference type="EMBL" id="EFZ34384.1"/>
    </source>
</evidence>
<dbReference type="GO" id="GO:0046872">
    <property type="term" value="F:metal ion binding"/>
    <property type="evidence" value="ECO:0007669"/>
    <property type="project" value="UniProtKB-KW"/>
</dbReference>
<comment type="cofactor">
    <cofactor evidence="6">
        <name>Fe(2+)</name>
        <dbReference type="ChEBI" id="CHEBI:29033"/>
    </cofactor>
    <text evidence="6">Binds 1 Fe(2+) ion.</text>
</comment>
<dbReference type="HAMAP" id="MF_00163">
    <property type="entry name" value="Pep_deformylase"/>
    <property type="match status" value="1"/>
</dbReference>
<keyword evidence="3 6" id="KW-0378">Hydrolase</keyword>
<dbReference type="PANTHER" id="PTHR10458">
    <property type="entry name" value="PEPTIDE DEFORMYLASE"/>
    <property type="match status" value="1"/>
</dbReference>
<comment type="similarity">
    <text evidence="1 6">Belongs to the polypeptide deformylase family.</text>
</comment>
<gene>
    <name evidence="6 7" type="primary">def</name>
    <name evidence="7" type="ORF">HMPREF0542_11324</name>
</gene>
<dbReference type="AlphaFoldDB" id="E7FQZ7"/>
<keyword evidence="2 6" id="KW-0479">Metal-binding</keyword>
<dbReference type="HOGENOM" id="CLU_061901_4_0_9"/>
<evidence type="ECO:0000256" key="4">
    <source>
        <dbReference type="ARBA" id="ARBA00022917"/>
    </source>
</evidence>
<evidence type="ECO:0000313" key="8">
    <source>
        <dbReference type="Proteomes" id="UP000004099"/>
    </source>
</evidence>
<dbReference type="InterPro" id="IPR023635">
    <property type="entry name" value="Peptide_deformylase"/>
</dbReference>
<evidence type="ECO:0000256" key="6">
    <source>
        <dbReference type="HAMAP-Rule" id="MF_00163"/>
    </source>
</evidence>
<name>E7FQZ7_9LACO</name>
<sequence length="198" mass="22624">MLNCNVENKLEELILLTMDDIIREGHPTLRARAEKIAFPLSDEDLKLAHDLMEFLENSQDEKIAKKYKLRAGVGLAAPQVDASKRITAVLVPDEEGKPPFFKHVLVNPTILSESVQMAALSEGEGCLSVDREVPGYVPRHEKIKLRWYDLDGNEHVERLRDYTAIVVQHEIDHLNGIMFYDHINQEDPFFKPNDLVLL</sequence>
<evidence type="ECO:0000256" key="3">
    <source>
        <dbReference type="ARBA" id="ARBA00022801"/>
    </source>
</evidence>
<dbReference type="Pfam" id="PF01327">
    <property type="entry name" value="Pep_deformylase"/>
    <property type="match status" value="1"/>
</dbReference>
<dbReference type="Gene3D" id="3.90.45.10">
    <property type="entry name" value="Peptide deformylase"/>
    <property type="match status" value="1"/>
</dbReference>
<protein>
    <recommendedName>
        <fullName evidence="6">Peptide deformylase</fullName>
        <shortName evidence="6">PDF</shortName>
        <ecNumber evidence="6">3.5.1.88</ecNumber>
    </recommendedName>
    <alternativeName>
        <fullName evidence="6">Polypeptide deformylase</fullName>
    </alternativeName>
</protein>
<dbReference type="CDD" id="cd00487">
    <property type="entry name" value="Pep_deformylase"/>
    <property type="match status" value="1"/>
</dbReference>